<organism evidence="1 2">
    <name type="scientific">Melastoma candidum</name>
    <dbReference type="NCBI Taxonomy" id="119954"/>
    <lineage>
        <taxon>Eukaryota</taxon>
        <taxon>Viridiplantae</taxon>
        <taxon>Streptophyta</taxon>
        <taxon>Embryophyta</taxon>
        <taxon>Tracheophyta</taxon>
        <taxon>Spermatophyta</taxon>
        <taxon>Magnoliopsida</taxon>
        <taxon>eudicotyledons</taxon>
        <taxon>Gunneridae</taxon>
        <taxon>Pentapetalae</taxon>
        <taxon>rosids</taxon>
        <taxon>malvids</taxon>
        <taxon>Myrtales</taxon>
        <taxon>Melastomataceae</taxon>
        <taxon>Melastomatoideae</taxon>
        <taxon>Melastomateae</taxon>
        <taxon>Melastoma</taxon>
    </lineage>
</organism>
<reference evidence="2" key="1">
    <citation type="journal article" date="2023" name="Front. Plant Sci.">
        <title>Chromosomal-level genome assembly of Melastoma candidum provides insights into trichome evolution.</title>
        <authorList>
            <person name="Zhong Y."/>
            <person name="Wu W."/>
            <person name="Sun C."/>
            <person name="Zou P."/>
            <person name="Liu Y."/>
            <person name="Dai S."/>
            <person name="Zhou R."/>
        </authorList>
    </citation>
    <scope>NUCLEOTIDE SEQUENCE [LARGE SCALE GENOMIC DNA]</scope>
</reference>
<dbReference type="EMBL" id="CM042884">
    <property type="protein sequence ID" value="KAI4371344.1"/>
    <property type="molecule type" value="Genomic_DNA"/>
</dbReference>
<evidence type="ECO:0000313" key="1">
    <source>
        <dbReference type="EMBL" id="KAI4371344.1"/>
    </source>
</evidence>
<dbReference type="Proteomes" id="UP001057402">
    <property type="component" value="Chromosome 5"/>
</dbReference>
<comment type="caution">
    <text evidence="1">The sequence shown here is derived from an EMBL/GenBank/DDBJ whole genome shotgun (WGS) entry which is preliminary data.</text>
</comment>
<evidence type="ECO:0000313" key="2">
    <source>
        <dbReference type="Proteomes" id="UP001057402"/>
    </source>
</evidence>
<accession>A0ACB9R105</accession>
<gene>
    <name evidence="1" type="ORF">MLD38_019591</name>
</gene>
<keyword evidence="2" id="KW-1185">Reference proteome</keyword>
<protein>
    <submittedName>
        <fullName evidence="1">Uncharacterized protein</fullName>
    </submittedName>
</protein>
<name>A0ACB9R105_9MYRT</name>
<sequence length="371" mass="41178">MASSQEKEVRAEAEARQSASDRAWNEPEPEERPGVIGSVMKAVQSAKEAVVGKGHHEDVDYYAGDGGGVTGEATELTRDEKAREAAERARESKQRAKERAGEMTEKAKEAGEETKDYTAEKAREGAERTRQMAESAEEKTKEMGQSAADKTREKATEAKEKTKEMGQSAADKTREKAAEAKEKTMDTGRETKEKAGETAQSAADKTKETTHSATSKLGELKDKAMGLFSGKKEEAKQQSRETAKEKLRETEEETQRRMEELRLKGRDEYEGDIGRKVREDKDEPERRGGGIFGALGALKEKLTPHPSNTDKIQATDKPRVPGTEEVDVAEVHVVEEDVPGTVESTLKASDRRLDEDERVVRVMRLDRPEKK</sequence>
<proteinExistence type="predicted"/>